<accession>A0A1I5HX80</accession>
<keyword evidence="1" id="KW-1133">Transmembrane helix</keyword>
<protein>
    <submittedName>
        <fullName evidence="2">Uncharacterized protein</fullName>
    </submittedName>
</protein>
<dbReference type="EMBL" id="FOVG01000008">
    <property type="protein sequence ID" value="SFO52958.1"/>
    <property type="molecule type" value="Genomic_DNA"/>
</dbReference>
<evidence type="ECO:0000313" key="2">
    <source>
        <dbReference type="EMBL" id="SFO52958.1"/>
    </source>
</evidence>
<proteinExistence type="predicted"/>
<keyword evidence="1" id="KW-0472">Membrane</keyword>
<dbReference type="AlphaFoldDB" id="A0A1I5HX80"/>
<evidence type="ECO:0000256" key="1">
    <source>
        <dbReference type="SAM" id="Phobius"/>
    </source>
</evidence>
<keyword evidence="3" id="KW-1185">Reference proteome</keyword>
<name>A0A1I5HX80_9GAMM</name>
<gene>
    <name evidence="2" type="ORF">SAMN05428971_4350</name>
</gene>
<evidence type="ECO:0000313" key="3">
    <source>
        <dbReference type="Proteomes" id="UP000198968"/>
    </source>
</evidence>
<keyword evidence="1" id="KW-0812">Transmembrane</keyword>
<dbReference type="Proteomes" id="UP000198968">
    <property type="component" value="Unassembled WGS sequence"/>
</dbReference>
<feature type="transmembrane region" description="Helical" evidence="1">
    <location>
        <begin position="26"/>
        <end position="46"/>
    </location>
</feature>
<sequence length="65" mass="7444">MIKLAKTSALPAYYTRREKMSDKRQTAYTVKYSFLNSLIIMAANILSDNVGFLYLRSAKCFTVII</sequence>
<reference evidence="3" key="1">
    <citation type="submission" date="2016-10" db="EMBL/GenBank/DDBJ databases">
        <authorList>
            <person name="Varghese N."/>
            <person name="Submissions S."/>
        </authorList>
    </citation>
    <scope>NUCLEOTIDE SEQUENCE [LARGE SCALE GENOMIC DNA]</scope>
    <source>
        <strain evidence="3">OV426</strain>
    </source>
</reference>
<organism evidence="2 3">
    <name type="scientific">Candidatus Pantoea varia</name>
    <dbReference type="NCBI Taxonomy" id="1881036"/>
    <lineage>
        <taxon>Bacteria</taxon>
        <taxon>Pseudomonadati</taxon>
        <taxon>Pseudomonadota</taxon>
        <taxon>Gammaproteobacteria</taxon>
        <taxon>Enterobacterales</taxon>
        <taxon>Erwiniaceae</taxon>
        <taxon>Pantoea</taxon>
    </lineage>
</organism>